<gene>
    <name evidence="2" type="ORF">LX13_000729</name>
</gene>
<dbReference type="RefSeq" id="WP_253659932.1">
    <property type="nucleotide sequence ID" value="NZ_BAAAJQ010000001.1"/>
</dbReference>
<sequence length="67" mass="7485">MHTIIVICAVVIAVWCVAACVVAVVVARSIRIADQRMLDESHHSEEISEHTGEIRRRGTTSSTTRRR</sequence>
<comment type="caution">
    <text evidence="2">The sequence shown here is derived from an EMBL/GenBank/DDBJ whole genome shotgun (WGS) entry which is preliminary data.</text>
</comment>
<keyword evidence="3" id="KW-1185">Reference proteome</keyword>
<feature type="region of interest" description="Disordered" evidence="1">
    <location>
        <begin position="39"/>
        <end position="67"/>
    </location>
</feature>
<evidence type="ECO:0000313" key="3">
    <source>
        <dbReference type="Proteomes" id="UP001206895"/>
    </source>
</evidence>
<evidence type="ECO:0000313" key="2">
    <source>
        <dbReference type="EMBL" id="MCP2174922.1"/>
    </source>
</evidence>
<accession>A0ABT1H9J3</accession>
<feature type="compositionally biased region" description="Basic and acidic residues" evidence="1">
    <location>
        <begin position="39"/>
        <end position="56"/>
    </location>
</feature>
<name>A0ABT1H9J3_9NOCA</name>
<organism evidence="2 3">
    <name type="scientific">Williamsia maris</name>
    <dbReference type="NCBI Taxonomy" id="72806"/>
    <lineage>
        <taxon>Bacteria</taxon>
        <taxon>Bacillati</taxon>
        <taxon>Actinomycetota</taxon>
        <taxon>Actinomycetes</taxon>
        <taxon>Mycobacteriales</taxon>
        <taxon>Nocardiaceae</taxon>
        <taxon>Williamsia</taxon>
    </lineage>
</organism>
<reference evidence="2 3" key="1">
    <citation type="submission" date="2022-06" db="EMBL/GenBank/DDBJ databases">
        <title>Genomic Encyclopedia of Archaeal and Bacterial Type Strains, Phase II (KMG-II): from individual species to whole genera.</title>
        <authorList>
            <person name="Goeker M."/>
        </authorList>
    </citation>
    <scope>NUCLEOTIDE SEQUENCE [LARGE SCALE GENOMIC DNA]</scope>
    <source>
        <strain evidence="2 3">DSM 44693</strain>
    </source>
</reference>
<evidence type="ECO:0000256" key="1">
    <source>
        <dbReference type="SAM" id="MobiDB-lite"/>
    </source>
</evidence>
<dbReference type="Proteomes" id="UP001206895">
    <property type="component" value="Unassembled WGS sequence"/>
</dbReference>
<dbReference type="EMBL" id="JAMTCJ010000001">
    <property type="protein sequence ID" value="MCP2174922.1"/>
    <property type="molecule type" value="Genomic_DNA"/>
</dbReference>
<protein>
    <submittedName>
        <fullName evidence="2">Uncharacterized protein</fullName>
    </submittedName>
</protein>
<proteinExistence type="predicted"/>